<sequence>MTAVAKRSETGTSTLFDDLREVVTAPDAVRAAALPGCGSGMLLRALVGVHGVLGVGLLFAARNLVNWLAMMSEAATVAVPATLAWLLLVCLGRPLLVKLAPALQTGAVALVGALTTLAAWVPFSRIGLMSNPGANDDWPWLAPALAGALLAALLQQSERWRQRARLPAAAAARLADLQTRIRPHFLFNTLNTAIALVQVDPKRAEEVLEDLAELFRAALGGLDEATTLAAEVELSRRYLDIEQLRFGARLRVDWRLDPAADDTRLPPLLLQPLIENAVRHGVEPSDRGGRIEIVTRRRRDRVLISVTNSVPLGPSKRGHGIGLASVRERLRLMHDLDADFRSGIIEDGRWRVSVGVPV</sequence>
<accession>A0ABP3VA44</accession>
<dbReference type="PANTHER" id="PTHR34220">
    <property type="entry name" value="SENSOR HISTIDINE KINASE YPDA"/>
    <property type="match status" value="1"/>
</dbReference>
<evidence type="ECO:0000259" key="2">
    <source>
        <dbReference type="Pfam" id="PF06580"/>
    </source>
</evidence>
<dbReference type="SUPFAM" id="SSF55874">
    <property type="entry name" value="ATPase domain of HSP90 chaperone/DNA topoisomerase II/histidine kinase"/>
    <property type="match status" value="1"/>
</dbReference>
<evidence type="ECO:0000313" key="4">
    <source>
        <dbReference type="Proteomes" id="UP001500279"/>
    </source>
</evidence>
<keyword evidence="1" id="KW-1133">Transmembrane helix</keyword>
<feature type="transmembrane region" description="Helical" evidence="1">
    <location>
        <begin position="67"/>
        <end position="91"/>
    </location>
</feature>
<proteinExistence type="predicted"/>
<feature type="domain" description="Signal transduction histidine kinase internal region" evidence="2">
    <location>
        <begin position="172"/>
        <end position="250"/>
    </location>
</feature>
<dbReference type="InterPro" id="IPR010559">
    <property type="entry name" value="Sig_transdc_His_kin_internal"/>
</dbReference>
<dbReference type="PANTHER" id="PTHR34220:SF7">
    <property type="entry name" value="SENSOR HISTIDINE KINASE YPDA"/>
    <property type="match status" value="1"/>
</dbReference>
<comment type="caution">
    <text evidence="3">The sequence shown here is derived from an EMBL/GenBank/DDBJ whole genome shotgun (WGS) entry which is preliminary data.</text>
</comment>
<dbReference type="InterPro" id="IPR050640">
    <property type="entry name" value="Bact_2-comp_sensor_kinase"/>
</dbReference>
<keyword evidence="1" id="KW-0472">Membrane</keyword>
<dbReference type="RefSeq" id="WP_375142175.1">
    <property type="nucleotide sequence ID" value="NZ_BAAAEW010000014.1"/>
</dbReference>
<evidence type="ECO:0000313" key="3">
    <source>
        <dbReference type="EMBL" id="GAA0752559.1"/>
    </source>
</evidence>
<feature type="transmembrane region" description="Helical" evidence="1">
    <location>
        <begin position="138"/>
        <end position="155"/>
    </location>
</feature>
<dbReference type="Pfam" id="PF06580">
    <property type="entry name" value="His_kinase"/>
    <property type="match status" value="1"/>
</dbReference>
<keyword evidence="4" id="KW-1185">Reference proteome</keyword>
<reference evidence="4" key="1">
    <citation type="journal article" date="2019" name="Int. J. Syst. Evol. Microbiol.">
        <title>The Global Catalogue of Microorganisms (GCM) 10K type strain sequencing project: providing services to taxonomists for standard genome sequencing and annotation.</title>
        <authorList>
            <consortium name="The Broad Institute Genomics Platform"/>
            <consortium name="The Broad Institute Genome Sequencing Center for Infectious Disease"/>
            <person name="Wu L."/>
            <person name="Ma J."/>
        </authorList>
    </citation>
    <scope>NUCLEOTIDE SEQUENCE [LARGE SCALE GENOMIC DNA]</scope>
    <source>
        <strain evidence="4">JCM 15503</strain>
    </source>
</reference>
<gene>
    <name evidence="3" type="ORF">GCM10009107_26530</name>
</gene>
<keyword evidence="1" id="KW-0812">Transmembrane</keyword>
<evidence type="ECO:0000256" key="1">
    <source>
        <dbReference type="SAM" id="Phobius"/>
    </source>
</evidence>
<feature type="transmembrane region" description="Helical" evidence="1">
    <location>
        <begin position="41"/>
        <end position="61"/>
    </location>
</feature>
<protein>
    <recommendedName>
        <fullName evidence="2">Signal transduction histidine kinase internal region domain-containing protein</fullName>
    </recommendedName>
</protein>
<dbReference type="Gene3D" id="3.30.565.10">
    <property type="entry name" value="Histidine kinase-like ATPase, C-terminal domain"/>
    <property type="match status" value="1"/>
</dbReference>
<organism evidence="3 4">
    <name type="scientific">Ideonella azotifigens</name>
    <dbReference type="NCBI Taxonomy" id="513160"/>
    <lineage>
        <taxon>Bacteria</taxon>
        <taxon>Pseudomonadati</taxon>
        <taxon>Pseudomonadota</taxon>
        <taxon>Betaproteobacteria</taxon>
        <taxon>Burkholderiales</taxon>
        <taxon>Sphaerotilaceae</taxon>
        <taxon>Ideonella</taxon>
    </lineage>
</organism>
<dbReference type="InterPro" id="IPR036890">
    <property type="entry name" value="HATPase_C_sf"/>
</dbReference>
<dbReference type="Proteomes" id="UP001500279">
    <property type="component" value="Unassembled WGS sequence"/>
</dbReference>
<dbReference type="EMBL" id="BAAAEW010000014">
    <property type="protein sequence ID" value="GAA0752559.1"/>
    <property type="molecule type" value="Genomic_DNA"/>
</dbReference>
<name>A0ABP3VA44_9BURK</name>
<feature type="transmembrane region" description="Helical" evidence="1">
    <location>
        <begin position="103"/>
        <end position="123"/>
    </location>
</feature>